<dbReference type="OrthoDB" id="8757968at2"/>
<name>A0A2D2DH89_9BURK</name>
<dbReference type="NCBIfam" id="NF047593">
    <property type="entry name" value="IS66_ISAeme5_TnpA"/>
    <property type="match status" value="1"/>
</dbReference>
<evidence type="ECO:0000313" key="2">
    <source>
        <dbReference type="EMBL" id="ATQ75001.1"/>
    </source>
</evidence>
<dbReference type="EMBL" id="CP024608">
    <property type="protein sequence ID" value="ATQ75001.1"/>
    <property type="molecule type" value="Genomic_DNA"/>
</dbReference>
<dbReference type="KEGG" id="mass:CR152_07385"/>
<reference evidence="1" key="1">
    <citation type="submission" date="2017-10" db="EMBL/GenBank/DDBJ databases">
        <title>Massilia psychrophilum sp. nov., a novel purple-pigmented bacterium isolated from Tianshan glacier, Xinjiang Municipality, China.</title>
        <authorList>
            <person name="Wang H."/>
        </authorList>
    </citation>
    <scope>NUCLEOTIDE SEQUENCE [LARGE SCALE GENOMIC DNA]</scope>
    <source>
        <strain evidence="1">B2</strain>
    </source>
</reference>
<dbReference type="KEGG" id="mass:CR152_11070"/>
<dbReference type="EMBL" id="CP024608">
    <property type="protein sequence ID" value="ATQ74352.1"/>
    <property type="molecule type" value="Genomic_DNA"/>
</dbReference>
<evidence type="ECO:0000313" key="1">
    <source>
        <dbReference type="EMBL" id="ATQ74352.1"/>
    </source>
</evidence>
<gene>
    <name evidence="1" type="ORF">CR152_07385</name>
    <name evidence="2" type="ORF">CR152_11070</name>
</gene>
<accession>A0A2D2DH89</accession>
<dbReference type="Proteomes" id="UP000229897">
    <property type="component" value="Chromosome"/>
</dbReference>
<keyword evidence="3" id="KW-1185">Reference proteome</keyword>
<protein>
    <submittedName>
        <fullName evidence="1">Uncharacterized protein</fullName>
    </submittedName>
</protein>
<proteinExistence type="predicted"/>
<dbReference type="RefSeq" id="WP_099874336.1">
    <property type="nucleotide sequence ID" value="NZ_CP024608.1"/>
</dbReference>
<dbReference type="AlphaFoldDB" id="A0A2D2DH89"/>
<organism evidence="1 3">
    <name type="scientific">Massilia violaceinigra</name>
    <dbReference type="NCBI Taxonomy" id="2045208"/>
    <lineage>
        <taxon>Bacteria</taxon>
        <taxon>Pseudomonadati</taxon>
        <taxon>Pseudomonadota</taxon>
        <taxon>Betaproteobacteria</taxon>
        <taxon>Burkholderiales</taxon>
        <taxon>Oxalobacteraceae</taxon>
        <taxon>Telluria group</taxon>
        <taxon>Massilia</taxon>
    </lineage>
</organism>
<sequence length="97" mass="11033">MSNSEREKVWEERVAQWQASGLSQRAYAIEQGFPVRQVGYWVRRLTKREAMPTLLPVRVAQAGPVAVAISLRNEHGWTLSLPTDMPASWLAELMRAL</sequence>
<evidence type="ECO:0000313" key="3">
    <source>
        <dbReference type="Proteomes" id="UP000229897"/>
    </source>
</evidence>